<gene>
    <name evidence="6" type="ORF">N473_05715</name>
</gene>
<dbReference type="InterPro" id="IPR015421">
    <property type="entry name" value="PyrdxlP-dep_Trfase_major"/>
</dbReference>
<dbReference type="PATRIC" id="fig|1365248.3.peg.5114"/>
<reference evidence="6 7" key="1">
    <citation type="submission" date="2013-07" db="EMBL/GenBank/DDBJ databases">
        <title>Comparative Genomic and Metabolomic Analysis of Twelve Strains of Pseudoalteromonas luteoviolacea.</title>
        <authorList>
            <person name="Vynne N.G."/>
            <person name="Mansson M."/>
            <person name="Gram L."/>
        </authorList>
    </citation>
    <scope>NUCLEOTIDE SEQUENCE [LARGE SCALE GENOMIC DNA]</scope>
    <source>
        <strain evidence="6 7">CPMOR-1</strain>
    </source>
</reference>
<accession>A0A167HKI2</accession>
<dbReference type="Gene3D" id="3.40.640.10">
    <property type="entry name" value="Type I PLP-dependent aspartate aminotransferase-like (Major domain)"/>
    <property type="match status" value="1"/>
</dbReference>
<evidence type="ECO:0008006" key="8">
    <source>
        <dbReference type="Google" id="ProtNLM"/>
    </source>
</evidence>
<evidence type="ECO:0000256" key="3">
    <source>
        <dbReference type="PIRSR" id="PIRSR000390-1"/>
    </source>
</evidence>
<sequence length="378" mass="41913">MNYKIPLFKLNFDDAETQSVVKTLESQWLSMGPQSVELEEVFAQMSGAKRGVAIANCTAALHLALMALDIKEGDEVIVPSLTFVATANCVRYVGATPVFADITSREDLTISIEDIKRKITPRTKAIIPMHFAGYAADMEAIMSIAKEHNLKVIEDACHGPLSEYQGKKLGSIGDVGCFSFFSNKNISTGEGGMLITNSDEIADKIKLLRSHGMTTMSYQRASGHATTYDVVSSGFNYRMDDLRAGIGLVQLQKLPADLEKRSQVRKWYLEALEGIEGITIPFKDRHEFSSNYVMPIVLDNADDTRRDAIRERLHSCGIQTSVHYPAAHRFSVFQEYVDGELPLTEYVTDAELTLPMYAALSKEEVSYIAESLKKAVSE</sequence>
<evidence type="ECO:0000256" key="2">
    <source>
        <dbReference type="ARBA" id="ARBA00037999"/>
    </source>
</evidence>
<dbReference type="Pfam" id="PF01041">
    <property type="entry name" value="DegT_DnrJ_EryC1"/>
    <property type="match status" value="1"/>
</dbReference>
<organism evidence="6 7">
    <name type="scientific">Pseudoalteromonas luteoviolacea CPMOR-1</name>
    <dbReference type="NCBI Taxonomy" id="1365248"/>
    <lineage>
        <taxon>Bacteria</taxon>
        <taxon>Pseudomonadati</taxon>
        <taxon>Pseudomonadota</taxon>
        <taxon>Gammaproteobacteria</taxon>
        <taxon>Alteromonadales</taxon>
        <taxon>Pseudoalteromonadaceae</taxon>
        <taxon>Pseudoalteromonas</taxon>
    </lineage>
</organism>
<evidence type="ECO:0000256" key="4">
    <source>
        <dbReference type="PIRSR" id="PIRSR000390-2"/>
    </source>
</evidence>
<dbReference type="EMBL" id="AUYC01000084">
    <property type="protein sequence ID" value="KZN58238.1"/>
    <property type="molecule type" value="Genomic_DNA"/>
</dbReference>
<dbReference type="GO" id="GO:0008483">
    <property type="term" value="F:transaminase activity"/>
    <property type="evidence" value="ECO:0007669"/>
    <property type="project" value="TreeGrafter"/>
</dbReference>
<proteinExistence type="inferred from homology"/>
<dbReference type="PANTHER" id="PTHR30244">
    <property type="entry name" value="TRANSAMINASE"/>
    <property type="match status" value="1"/>
</dbReference>
<dbReference type="Proteomes" id="UP000076486">
    <property type="component" value="Unassembled WGS sequence"/>
</dbReference>
<dbReference type="PANTHER" id="PTHR30244:SF34">
    <property type="entry name" value="DTDP-4-AMINO-4,6-DIDEOXYGALACTOSE TRANSAMINASE"/>
    <property type="match status" value="1"/>
</dbReference>
<dbReference type="AlphaFoldDB" id="A0A167HKI2"/>
<dbReference type="InterPro" id="IPR015424">
    <property type="entry name" value="PyrdxlP-dep_Trfase"/>
</dbReference>
<feature type="modified residue" description="N6-(pyridoxal phosphate)lysine" evidence="4">
    <location>
        <position position="184"/>
    </location>
</feature>
<feature type="active site" description="Proton acceptor" evidence="3">
    <location>
        <position position="184"/>
    </location>
</feature>
<keyword evidence="1 4" id="KW-0663">Pyridoxal phosphate</keyword>
<evidence type="ECO:0000256" key="1">
    <source>
        <dbReference type="ARBA" id="ARBA00022898"/>
    </source>
</evidence>
<dbReference type="GO" id="GO:0000271">
    <property type="term" value="P:polysaccharide biosynthetic process"/>
    <property type="evidence" value="ECO:0007669"/>
    <property type="project" value="TreeGrafter"/>
</dbReference>
<dbReference type="InterPro" id="IPR000653">
    <property type="entry name" value="DegT/StrS_aminotransferase"/>
</dbReference>
<dbReference type="GO" id="GO:0030170">
    <property type="term" value="F:pyridoxal phosphate binding"/>
    <property type="evidence" value="ECO:0007669"/>
    <property type="project" value="TreeGrafter"/>
</dbReference>
<evidence type="ECO:0000313" key="7">
    <source>
        <dbReference type="Proteomes" id="UP000076486"/>
    </source>
</evidence>
<comment type="caution">
    <text evidence="6">The sequence shown here is derived from an EMBL/GenBank/DDBJ whole genome shotgun (WGS) entry which is preliminary data.</text>
</comment>
<protein>
    <recommendedName>
        <fullName evidence="8">Aminotransferase DegT</fullName>
    </recommendedName>
</protein>
<dbReference type="RefSeq" id="WP_063370154.1">
    <property type="nucleotide sequence ID" value="NZ_AUYC01000084.1"/>
</dbReference>
<evidence type="ECO:0000256" key="5">
    <source>
        <dbReference type="RuleBase" id="RU004508"/>
    </source>
</evidence>
<dbReference type="InterPro" id="IPR015422">
    <property type="entry name" value="PyrdxlP-dep_Trfase_small"/>
</dbReference>
<evidence type="ECO:0000313" key="6">
    <source>
        <dbReference type="EMBL" id="KZN58238.1"/>
    </source>
</evidence>
<dbReference type="PIRSF" id="PIRSF000390">
    <property type="entry name" value="PLP_StrS"/>
    <property type="match status" value="1"/>
</dbReference>
<dbReference type="CDD" id="cd00616">
    <property type="entry name" value="AHBA_syn"/>
    <property type="match status" value="1"/>
</dbReference>
<dbReference type="Gene3D" id="3.90.1150.10">
    <property type="entry name" value="Aspartate Aminotransferase, domain 1"/>
    <property type="match status" value="1"/>
</dbReference>
<comment type="similarity">
    <text evidence="2 5">Belongs to the DegT/DnrJ/EryC1 family.</text>
</comment>
<dbReference type="SUPFAM" id="SSF53383">
    <property type="entry name" value="PLP-dependent transferases"/>
    <property type="match status" value="1"/>
</dbReference>
<name>A0A167HKI2_9GAMM</name>